<dbReference type="InterPro" id="IPR036390">
    <property type="entry name" value="WH_DNA-bd_sf"/>
</dbReference>
<evidence type="ECO:0000256" key="1">
    <source>
        <dbReference type="ARBA" id="ARBA00023015"/>
    </source>
</evidence>
<keyword evidence="6" id="KW-1185">Reference proteome</keyword>
<dbReference type="PROSITE" id="PS50995">
    <property type="entry name" value="HTH_MARR_2"/>
    <property type="match status" value="1"/>
</dbReference>
<evidence type="ECO:0000313" key="5">
    <source>
        <dbReference type="EMBL" id="RDJ98630.1"/>
    </source>
</evidence>
<sequence length="145" mass="15942">MSDCIKEDFKQTQSLGFALSKARNRVITEMDAALEEAGITSQQLGILLGLADDSAKSPVALARLLSVDPALMTRMLDKLEKRGLLQRSRSCEDRRVVDLALTDGGRETAFRGAHIVAAVLNRRLASFTKLEFEALRRLLGKLLGE</sequence>
<dbReference type="SUPFAM" id="SSF46785">
    <property type="entry name" value="Winged helix' DNA-binding domain"/>
    <property type="match status" value="1"/>
</dbReference>
<evidence type="ECO:0000313" key="6">
    <source>
        <dbReference type="Proteomes" id="UP000254875"/>
    </source>
</evidence>
<accession>A0A370MZ11</accession>
<dbReference type="Gene3D" id="1.10.10.10">
    <property type="entry name" value="Winged helix-like DNA-binding domain superfamily/Winged helix DNA-binding domain"/>
    <property type="match status" value="1"/>
</dbReference>
<dbReference type="InterPro" id="IPR000835">
    <property type="entry name" value="HTH_MarR-typ"/>
</dbReference>
<dbReference type="SMART" id="SM00347">
    <property type="entry name" value="HTH_MARR"/>
    <property type="match status" value="1"/>
</dbReference>
<evidence type="ECO:0000259" key="4">
    <source>
        <dbReference type="PROSITE" id="PS50995"/>
    </source>
</evidence>
<dbReference type="EMBL" id="QHKS01000032">
    <property type="protein sequence ID" value="RDJ98630.1"/>
    <property type="molecule type" value="Genomic_DNA"/>
</dbReference>
<evidence type="ECO:0000256" key="3">
    <source>
        <dbReference type="ARBA" id="ARBA00023163"/>
    </source>
</evidence>
<comment type="caution">
    <text evidence="5">The sequence shown here is derived from an EMBL/GenBank/DDBJ whole genome shotgun (WGS) entry which is preliminary data.</text>
</comment>
<keyword evidence="3" id="KW-0804">Transcription</keyword>
<feature type="domain" description="HTH marR-type" evidence="4">
    <location>
        <begin position="12"/>
        <end position="144"/>
    </location>
</feature>
<dbReference type="AlphaFoldDB" id="A0A370MZ11"/>
<reference evidence="6" key="1">
    <citation type="submission" date="2018-05" db="EMBL/GenBank/DDBJ databases">
        <authorList>
            <person name="Feng T."/>
        </authorList>
    </citation>
    <scope>NUCLEOTIDE SEQUENCE [LARGE SCALE GENOMIC DNA]</scope>
    <source>
        <strain evidence="6">S27</strain>
    </source>
</reference>
<dbReference type="InterPro" id="IPR036388">
    <property type="entry name" value="WH-like_DNA-bd_sf"/>
</dbReference>
<protein>
    <submittedName>
        <fullName evidence="5">MFS transporter</fullName>
    </submittedName>
</protein>
<keyword evidence="2" id="KW-0238">DNA-binding</keyword>
<dbReference type="Proteomes" id="UP000254875">
    <property type="component" value="Unassembled WGS sequence"/>
</dbReference>
<dbReference type="Pfam" id="PF01047">
    <property type="entry name" value="MarR"/>
    <property type="match status" value="1"/>
</dbReference>
<dbReference type="PRINTS" id="PR00598">
    <property type="entry name" value="HTHMARR"/>
</dbReference>
<dbReference type="PANTHER" id="PTHR42756">
    <property type="entry name" value="TRANSCRIPTIONAL REGULATOR, MARR"/>
    <property type="match status" value="1"/>
</dbReference>
<gene>
    <name evidence="5" type="ORF">DLM46_32660</name>
</gene>
<dbReference type="OrthoDB" id="6195716at2"/>
<dbReference type="GO" id="GO:0003677">
    <property type="term" value="F:DNA binding"/>
    <property type="evidence" value="ECO:0007669"/>
    <property type="project" value="UniProtKB-KW"/>
</dbReference>
<dbReference type="GO" id="GO:0003700">
    <property type="term" value="F:DNA-binding transcription factor activity"/>
    <property type="evidence" value="ECO:0007669"/>
    <property type="project" value="InterPro"/>
</dbReference>
<evidence type="ECO:0000256" key="2">
    <source>
        <dbReference type="ARBA" id="ARBA00023125"/>
    </source>
</evidence>
<name>A0A370MZ11_9BURK</name>
<dbReference type="PANTHER" id="PTHR42756:SF1">
    <property type="entry name" value="TRANSCRIPTIONAL REPRESSOR OF EMRAB OPERON"/>
    <property type="match status" value="1"/>
</dbReference>
<proteinExistence type="predicted"/>
<organism evidence="5 6">
    <name type="scientific">Paraburkholderia lacunae</name>
    <dbReference type="NCBI Taxonomy" id="2211104"/>
    <lineage>
        <taxon>Bacteria</taxon>
        <taxon>Pseudomonadati</taxon>
        <taxon>Pseudomonadota</taxon>
        <taxon>Betaproteobacteria</taxon>
        <taxon>Burkholderiales</taxon>
        <taxon>Burkholderiaceae</taxon>
        <taxon>Paraburkholderia</taxon>
    </lineage>
</organism>
<keyword evidence="1" id="KW-0805">Transcription regulation</keyword>